<evidence type="ECO:0000256" key="1">
    <source>
        <dbReference type="SAM" id="MobiDB-lite"/>
    </source>
</evidence>
<proteinExistence type="predicted"/>
<feature type="region of interest" description="Disordered" evidence="1">
    <location>
        <begin position="15"/>
        <end position="43"/>
    </location>
</feature>
<evidence type="ECO:0000313" key="2">
    <source>
        <dbReference type="EMBL" id="CAJ0557247.1"/>
    </source>
</evidence>
<dbReference type="AlphaFoldDB" id="A0AA36C2E3"/>
<sequence>MRICRAELDCFTVLHPSTPPGSRRQGGVQARSQSQHYGQAEAPNALTVLDTREHTGPIRLILGSCGRAMPGMSKWCCSTSRKRDRDRRTRRAFVCEVRS</sequence>
<feature type="non-terminal residue" evidence="2">
    <location>
        <position position="99"/>
    </location>
</feature>
<protein>
    <submittedName>
        <fullName evidence="2">Uncharacterized protein</fullName>
    </submittedName>
</protein>
<name>A0AA36C2E3_9BILA</name>
<comment type="caution">
    <text evidence="2">The sequence shown here is derived from an EMBL/GenBank/DDBJ whole genome shotgun (WGS) entry which is preliminary data.</text>
</comment>
<reference evidence="2" key="1">
    <citation type="submission" date="2023-06" db="EMBL/GenBank/DDBJ databases">
        <authorList>
            <person name="Delattre M."/>
        </authorList>
    </citation>
    <scope>NUCLEOTIDE SEQUENCE</scope>
    <source>
        <strain evidence="2">AF72</strain>
    </source>
</reference>
<organism evidence="2 3">
    <name type="scientific">Mesorhabditis spiculigera</name>
    <dbReference type="NCBI Taxonomy" id="96644"/>
    <lineage>
        <taxon>Eukaryota</taxon>
        <taxon>Metazoa</taxon>
        <taxon>Ecdysozoa</taxon>
        <taxon>Nematoda</taxon>
        <taxon>Chromadorea</taxon>
        <taxon>Rhabditida</taxon>
        <taxon>Rhabditina</taxon>
        <taxon>Rhabditomorpha</taxon>
        <taxon>Rhabditoidea</taxon>
        <taxon>Rhabditidae</taxon>
        <taxon>Mesorhabditinae</taxon>
        <taxon>Mesorhabditis</taxon>
    </lineage>
</organism>
<evidence type="ECO:0000313" key="3">
    <source>
        <dbReference type="Proteomes" id="UP001177023"/>
    </source>
</evidence>
<accession>A0AA36C2E3</accession>
<keyword evidence="3" id="KW-1185">Reference proteome</keyword>
<dbReference type="EMBL" id="CATQJA010000001">
    <property type="protein sequence ID" value="CAJ0557247.1"/>
    <property type="molecule type" value="Genomic_DNA"/>
</dbReference>
<dbReference type="Proteomes" id="UP001177023">
    <property type="component" value="Unassembled WGS sequence"/>
</dbReference>
<gene>
    <name evidence="2" type="ORF">MSPICULIGERA_LOCUS5</name>
</gene>